<gene>
    <name evidence="2" type="ORF">CH063_11857</name>
</gene>
<dbReference type="AlphaFoldDB" id="H1VN37"/>
<dbReference type="EMBL" id="CACQ02004827">
    <property type="protein sequence ID" value="CCF41641.1"/>
    <property type="molecule type" value="Genomic_DNA"/>
</dbReference>
<keyword evidence="1" id="KW-0812">Transmembrane</keyword>
<evidence type="ECO:0000256" key="1">
    <source>
        <dbReference type="SAM" id="Phobius"/>
    </source>
</evidence>
<feature type="transmembrane region" description="Helical" evidence="1">
    <location>
        <begin position="90"/>
        <end position="108"/>
    </location>
</feature>
<name>H1VN37_COLHI</name>
<dbReference type="Proteomes" id="UP000007174">
    <property type="component" value="Unassembled WGS sequence"/>
</dbReference>
<keyword evidence="1" id="KW-1133">Transmembrane helix</keyword>
<proteinExistence type="predicted"/>
<keyword evidence="1" id="KW-0472">Membrane</keyword>
<evidence type="ECO:0000313" key="2">
    <source>
        <dbReference type="EMBL" id="CCF41641.1"/>
    </source>
</evidence>
<organism evidence="2 3">
    <name type="scientific">Colletotrichum higginsianum (strain IMI 349063)</name>
    <name type="common">Crucifer anthracnose fungus</name>
    <dbReference type="NCBI Taxonomy" id="759273"/>
    <lineage>
        <taxon>Eukaryota</taxon>
        <taxon>Fungi</taxon>
        <taxon>Dikarya</taxon>
        <taxon>Ascomycota</taxon>
        <taxon>Pezizomycotina</taxon>
        <taxon>Sordariomycetes</taxon>
        <taxon>Hypocreomycetidae</taxon>
        <taxon>Glomerellales</taxon>
        <taxon>Glomerellaceae</taxon>
        <taxon>Colletotrichum</taxon>
        <taxon>Colletotrichum destructivum species complex</taxon>
    </lineage>
</organism>
<sequence length="115" mass="12643">MARRHSTSDSGDGGRFVLRRGINPSLKGVQTLISRATPRSWCSWPSRNIDRSGTGLGIPRVRRSRPVTALYLAASAGVDKPVGDLNLAEASLVLQYPFLLFAWIWVLVMRGEPLP</sequence>
<protein>
    <submittedName>
        <fullName evidence="2">Uncharacterized protein</fullName>
    </submittedName>
</protein>
<reference evidence="3" key="1">
    <citation type="journal article" date="2012" name="Nat. Genet.">
        <title>Lifestyle transitions in plant pathogenic Colletotrichum fungi deciphered by genome and transcriptome analyses.</title>
        <authorList>
            <person name="O'Connell R.J."/>
            <person name="Thon M.R."/>
            <person name="Hacquard S."/>
            <person name="Amyotte S.G."/>
            <person name="Kleemann J."/>
            <person name="Torres M.F."/>
            <person name="Damm U."/>
            <person name="Buiate E.A."/>
            <person name="Epstein L."/>
            <person name="Alkan N."/>
            <person name="Altmueller J."/>
            <person name="Alvarado-Balderrama L."/>
            <person name="Bauser C.A."/>
            <person name="Becker C."/>
            <person name="Birren B.W."/>
            <person name="Chen Z."/>
            <person name="Choi J."/>
            <person name="Crouch J.A."/>
            <person name="Duvick J.P."/>
            <person name="Farman M.A."/>
            <person name="Gan P."/>
            <person name="Heiman D."/>
            <person name="Henrissat B."/>
            <person name="Howard R.J."/>
            <person name="Kabbage M."/>
            <person name="Koch C."/>
            <person name="Kracher B."/>
            <person name="Kubo Y."/>
            <person name="Law A.D."/>
            <person name="Lebrun M.-H."/>
            <person name="Lee Y.-H."/>
            <person name="Miyara I."/>
            <person name="Moore N."/>
            <person name="Neumann U."/>
            <person name="Nordstroem K."/>
            <person name="Panaccione D.G."/>
            <person name="Panstruga R."/>
            <person name="Place M."/>
            <person name="Proctor R.H."/>
            <person name="Prusky D."/>
            <person name="Rech G."/>
            <person name="Reinhardt R."/>
            <person name="Rollins J.A."/>
            <person name="Rounsley S."/>
            <person name="Schardl C.L."/>
            <person name="Schwartz D.C."/>
            <person name="Shenoy N."/>
            <person name="Shirasu K."/>
            <person name="Sikhakolli U.R."/>
            <person name="Stueber K."/>
            <person name="Sukno S.A."/>
            <person name="Sweigard J.A."/>
            <person name="Takano Y."/>
            <person name="Takahara H."/>
            <person name="Trail F."/>
            <person name="van der Does H.C."/>
            <person name="Voll L.M."/>
            <person name="Will I."/>
            <person name="Young S."/>
            <person name="Zeng Q."/>
            <person name="Zhang J."/>
            <person name="Zhou S."/>
            <person name="Dickman M.B."/>
            <person name="Schulze-Lefert P."/>
            <person name="Ver Loren van Themaat E."/>
            <person name="Ma L.-J."/>
            <person name="Vaillancourt L.J."/>
        </authorList>
    </citation>
    <scope>NUCLEOTIDE SEQUENCE [LARGE SCALE GENOMIC DNA]</scope>
    <source>
        <strain evidence="3">IMI 349063</strain>
    </source>
</reference>
<accession>H1VN37</accession>
<evidence type="ECO:0000313" key="3">
    <source>
        <dbReference type="Proteomes" id="UP000007174"/>
    </source>
</evidence>
<dbReference type="HOGENOM" id="CLU_2108861_0_0_1"/>